<dbReference type="EMBL" id="BTRK01000001">
    <property type="protein sequence ID" value="GMR31739.1"/>
    <property type="molecule type" value="Genomic_DNA"/>
</dbReference>
<accession>A0AAN4Z1Q5</accession>
<sequence>ILIKMGSLSSASGRYERTALHWLALNTQKNSDQILSGANFLIDEFLVAVNAQDDQGNTALHYASQNARPSLVKRLLEARADPSIANDEGKTPLHVAAQHFDDPCMKILIEHKFYKEDSNLDVVDRHDRTPLMLYAAHSCTSIEGAKILLDAGANVNFSGDQKMYNYKGQTALHHVARMNKDNKEMIGFLLSRNANKDAQDMREATALWHAVNNNNRMAVDELIRAKAS</sequence>
<proteinExistence type="predicted"/>
<feature type="non-terminal residue" evidence="4">
    <location>
        <position position="1"/>
    </location>
</feature>
<dbReference type="SMART" id="SM00248">
    <property type="entry name" value="ANK"/>
    <property type="match status" value="5"/>
</dbReference>
<dbReference type="Gene3D" id="1.25.40.20">
    <property type="entry name" value="Ankyrin repeat-containing domain"/>
    <property type="match status" value="1"/>
</dbReference>
<dbReference type="InterPro" id="IPR036770">
    <property type="entry name" value="Ankyrin_rpt-contain_sf"/>
</dbReference>
<evidence type="ECO:0008006" key="6">
    <source>
        <dbReference type="Google" id="ProtNLM"/>
    </source>
</evidence>
<feature type="repeat" description="ANK" evidence="3">
    <location>
        <begin position="55"/>
        <end position="87"/>
    </location>
</feature>
<keyword evidence="1" id="KW-0677">Repeat</keyword>
<feature type="non-terminal residue" evidence="4">
    <location>
        <position position="228"/>
    </location>
</feature>
<evidence type="ECO:0000313" key="5">
    <source>
        <dbReference type="Proteomes" id="UP001328107"/>
    </source>
</evidence>
<reference evidence="5" key="1">
    <citation type="submission" date="2022-10" db="EMBL/GenBank/DDBJ databases">
        <title>Genome assembly of Pristionchus species.</title>
        <authorList>
            <person name="Yoshida K."/>
            <person name="Sommer R.J."/>
        </authorList>
    </citation>
    <scope>NUCLEOTIDE SEQUENCE [LARGE SCALE GENOMIC DNA]</scope>
    <source>
        <strain evidence="5">RS5460</strain>
    </source>
</reference>
<dbReference type="AlphaFoldDB" id="A0AAN4Z1Q5"/>
<keyword evidence="5" id="KW-1185">Reference proteome</keyword>
<evidence type="ECO:0000256" key="2">
    <source>
        <dbReference type="ARBA" id="ARBA00023043"/>
    </source>
</evidence>
<dbReference type="PROSITE" id="PS50297">
    <property type="entry name" value="ANK_REP_REGION"/>
    <property type="match status" value="3"/>
</dbReference>
<dbReference type="InterPro" id="IPR002110">
    <property type="entry name" value="Ankyrin_rpt"/>
</dbReference>
<dbReference type="PROSITE" id="PS50088">
    <property type="entry name" value="ANK_REPEAT"/>
    <property type="match status" value="3"/>
</dbReference>
<dbReference type="Pfam" id="PF12796">
    <property type="entry name" value="Ank_2"/>
    <property type="match status" value="1"/>
</dbReference>
<dbReference type="PANTHER" id="PTHR24198:SF165">
    <property type="entry name" value="ANKYRIN REPEAT-CONTAINING PROTEIN-RELATED"/>
    <property type="match status" value="1"/>
</dbReference>
<feature type="repeat" description="ANK" evidence="3">
    <location>
        <begin position="167"/>
        <end position="201"/>
    </location>
</feature>
<evidence type="ECO:0000256" key="1">
    <source>
        <dbReference type="ARBA" id="ARBA00022737"/>
    </source>
</evidence>
<dbReference type="Proteomes" id="UP001328107">
    <property type="component" value="Unassembled WGS sequence"/>
</dbReference>
<name>A0AAN4Z1Q5_9BILA</name>
<evidence type="ECO:0000256" key="3">
    <source>
        <dbReference type="PROSITE-ProRule" id="PRU00023"/>
    </source>
</evidence>
<dbReference type="PANTHER" id="PTHR24198">
    <property type="entry name" value="ANKYRIN REPEAT AND PROTEIN KINASE DOMAIN-CONTAINING PROTEIN"/>
    <property type="match status" value="1"/>
</dbReference>
<protein>
    <recommendedName>
        <fullName evidence="6">Ankyrin repeat-containing protein</fullName>
    </recommendedName>
</protein>
<evidence type="ECO:0000313" key="4">
    <source>
        <dbReference type="EMBL" id="GMR31739.1"/>
    </source>
</evidence>
<comment type="caution">
    <text evidence="4">The sequence shown here is derived from an EMBL/GenBank/DDBJ whole genome shotgun (WGS) entry which is preliminary data.</text>
</comment>
<dbReference type="Pfam" id="PF00023">
    <property type="entry name" value="Ank"/>
    <property type="match status" value="1"/>
</dbReference>
<keyword evidence="2 3" id="KW-0040">ANK repeat</keyword>
<dbReference type="SUPFAM" id="SSF48403">
    <property type="entry name" value="Ankyrin repeat"/>
    <property type="match status" value="1"/>
</dbReference>
<feature type="repeat" description="ANK" evidence="3">
    <location>
        <begin position="88"/>
        <end position="111"/>
    </location>
</feature>
<organism evidence="4 5">
    <name type="scientific">Pristionchus mayeri</name>
    <dbReference type="NCBI Taxonomy" id="1317129"/>
    <lineage>
        <taxon>Eukaryota</taxon>
        <taxon>Metazoa</taxon>
        <taxon>Ecdysozoa</taxon>
        <taxon>Nematoda</taxon>
        <taxon>Chromadorea</taxon>
        <taxon>Rhabditida</taxon>
        <taxon>Rhabditina</taxon>
        <taxon>Diplogasteromorpha</taxon>
        <taxon>Diplogasteroidea</taxon>
        <taxon>Neodiplogasteridae</taxon>
        <taxon>Pristionchus</taxon>
    </lineage>
</organism>
<gene>
    <name evidence="4" type="ORF">PMAYCL1PPCAC_01934</name>
</gene>